<evidence type="ECO:0000256" key="2">
    <source>
        <dbReference type="ARBA" id="ARBA00023125"/>
    </source>
</evidence>
<keyword evidence="1" id="KW-0805">Transcription regulation</keyword>
<reference evidence="6" key="1">
    <citation type="journal article" date="2019" name="Int. J. Syst. Evol. Microbiol.">
        <title>The Global Catalogue of Microorganisms (GCM) 10K type strain sequencing project: providing services to taxonomists for standard genome sequencing and annotation.</title>
        <authorList>
            <consortium name="The Broad Institute Genomics Platform"/>
            <consortium name="The Broad Institute Genome Sequencing Center for Infectious Disease"/>
            <person name="Wu L."/>
            <person name="Ma J."/>
        </authorList>
    </citation>
    <scope>NUCLEOTIDE SEQUENCE [LARGE SCALE GENOMIC DNA]</scope>
    <source>
        <strain evidence="6">CGMCC 4.7152</strain>
    </source>
</reference>
<dbReference type="Gene3D" id="1.10.10.10">
    <property type="entry name" value="Winged helix-like DNA-binding domain superfamily/Winged helix DNA-binding domain"/>
    <property type="match status" value="1"/>
</dbReference>
<evidence type="ECO:0000256" key="3">
    <source>
        <dbReference type="ARBA" id="ARBA00023163"/>
    </source>
</evidence>
<sequence length="138" mass="15147">MDVDHRGPVPVYLRLASALRQQITAGVYGPGSTLPSEDGIGRVHGVGRMSVRRALDVLRHEGLITTERGKPAVVREHQERTFVQLGYEDRLVARMPTRDHAHLLSIQAGVPLLEVRRADGSVETYPADLFGAQGPPRP</sequence>
<dbReference type="PANTHER" id="PTHR44846">
    <property type="entry name" value="MANNOSYL-D-GLYCERATE TRANSPORT/METABOLISM SYSTEM REPRESSOR MNGR-RELATED"/>
    <property type="match status" value="1"/>
</dbReference>
<dbReference type="EMBL" id="JBHSIU010000065">
    <property type="protein sequence ID" value="MFC5004445.1"/>
    <property type="molecule type" value="Genomic_DNA"/>
</dbReference>
<evidence type="ECO:0000256" key="1">
    <source>
        <dbReference type="ARBA" id="ARBA00023015"/>
    </source>
</evidence>
<gene>
    <name evidence="5" type="ORF">ACFPIJ_42290</name>
</gene>
<dbReference type="PRINTS" id="PR00035">
    <property type="entry name" value="HTHGNTR"/>
</dbReference>
<evidence type="ECO:0000259" key="4">
    <source>
        <dbReference type="PROSITE" id="PS50949"/>
    </source>
</evidence>
<dbReference type="SMART" id="SM00345">
    <property type="entry name" value="HTH_GNTR"/>
    <property type="match status" value="1"/>
</dbReference>
<keyword evidence="3" id="KW-0804">Transcription</keyword>
<dbReference type="Proteomes" id="UP001595912">
    <property type="component" value="Unassembled WGS sequence"/>
</dbReference>
<keyword evidence="2" id="KW-0238">DNA-binding</keyword>
<keyword evidence="6" id="KW-1185">Reference proteome</keyword>
<dbReference type="InterPro" id="IPR036388">
    <property type="entry name" value="WH-like_DNA-bd_sf"/>
</dbReference>
<evidence type="ECO:0000313" key="6">
    <source>
        <dbReference type="Proteomes" id="UP001595912"/>
    </source>
</evidence>
<name>A0ABV9W947_9ACTN</name>
<comment type="caution">
    <text evidence="5">The sequence shown here is derived from an EMBL/GenBank/DDBJ whole genome shotgun (WGS) entry which is preliminary data.</text>
</comment>
<dbReference type="CDD" id="cd07377">
    <property type="entry name" value="WHTH_GntR"/>
    <property type="match status" value="1"/>
</dbReference>
<proteinExistence type="predicted"/>
<dbReference type="InterPro" id="IPR050679">
    <property type="entry name" value="Bact_HTH_transcr_reg"/>
</dbReference>
<dbReference type="Pfam" id="PF00392">
    <property type="entry name" value="GntR"/>
    <property type="match status" value="1"/>
</dbReference>
<dbReference type="RefSeq" id="WP_380124337.1">
    <property type="nucleotide sequence ID" value="NZ_JBHSIU010000065.1"/>
</dbReference>
<protein>
    <submittedName>
        <fullName evidence="5">GntR family transcriptional regulator</fullName>
    </submittedName>
</protein>
<dbReference type="SUPFAM" id="SSF46785">
    <property type="entry name" value="Winged helix' DNA-binding domain"/>
    <property type="match status" value="1"/>
</dbReference>
<dbReference type="PANTHER" id="PTHR44846:SF17">
    <property type="entry name" value="GNTR-FAMILY TRANSCRIPTIONAL REGULATOR"/>
    <property type="match status" value="1"/>
</dbReference>
<organism evidence="5 6">
    <name type="scientific">Dactylosporangium cerinum</name>
    <dbReference type="NCBI Taxonomy" id="1434730"/>
    <lineage>
        <taxon>Bacteria</taxon>
        <taxon>Bacillati</taxon>
        <taxon>Actinomycetota</taxon>
        <taxon>Actinomycetes</taxon>
        <taxon>Micromonosporales</taxon>
        <taxon>Micromonosporaceae</taxon>
        <taxon>Dactylosporangium</taxon>
    </lineage>
</organism>
<evidence type="ECO:0000313" key="5">
    <source>
        <dbReference type="EMBL" id="MFC5004445.1"/>
    </source>
</evidence>
<dbReference type="InterPro" id="IPR036390">
    <property type="entry name" value="WH_DNA-bd_sf"/>
</dbReference>
<accession>A0ABV9W947</accession>
<feature type="domain" description="HTH gntR-type" evidence="4">
    <location>
        <begin position="9"/>
        <end position="77"/>
    </location>
</feature>
<dbReference type="PROSITE" id="PS50949">
    <property type="entry name" value="HTH_GNTR"/>
    <property type="match status" value="1"/>
</dbReference>
<dbReference type="InterPro" id="IPR000524">
    <property type="entry name" value="Tscrpt_reg_HTH_GntR"/>
</dbReference>